<keyword evidence="1" id="KW-0812">Transmembrane</keyword>
<feature type="transmembrane region" description="Helical" evidence="1">
    <location>
        <begin position="170"/>
        <end position="191"/>
    </location>
</feature>
<feature type="transmembrane region" description="Helical" evidence="1">
    <location>
        <begin position="7"/>
        <end position="25"/>
    </location>
</feature>
<keyword evidence="3" id="KW-1185">Reference proteome</keyword>
<organism evidence="2 3">
    <name type="scientific">Chungangia koreensis</name>
    <dbReference type="NCBI Taxonomy" id="752657"/>
    <lineage>
        <taxon>Bacteria</taxon>
        <taxon>Bacillati</taxon>
        <taxon>Bacillota</taxon>
        <taxon>Bacilli</taxon>
        <taxon>Lactobacillales</taxon>
        <taxon>Chungangia</taxon>
    </lineage>
</organism>
<dbReference type="RefSeq" id="WP_378155115.1">
    <property type="nucleotide sequence ID" value="NZ_JBHSEC010000019.1"/>
</dbReference>
<evidence type="ECO:0000313" key="3">
    <source>
        <dbReference type="Proteomes" id="UP001595817"/>
    </source>
</evidence>
<accession>A0ABV8X8Z5</accession>
<evidence type="ECO:0000313" key="2">
    <source>
        <dbReference type="EMBL" id="MFC4410827.1"/>
    </source>
</evidence>
<protein>
    <submittedName>
        <fullName evidence="2">Uncharacterized protein</fullName>
    </submittedName>
</protein>
<feature type="transmembrane region" description="Helical" evidence="1">
    <location>
        <begin position="89"/>
        <end position="107"/>
    </location>
</feature>
<reference evidence="3" key="1">
    <citation type="journal article" date="2019" name="Int. J. Syst. Evol. Microbiol.">
        <title>The Global Catalogue of Microorganisms (GCM) 10K type strain sequencing project: providing services to taxonomists for standard genome sequencing and annotation.</title>
        <authorList>
            <consortium name="The Broad Institute Genomics Platform"/>
            <consortium name="The Broad Institute Genome Sequencing Center for Infectious Disease"/>
            <person name="Wu L."/>
            <person name="Ma J."/>
        </authorList>
    </citation>
    <scope>NUCLEOTIDE SEQUENCE [LARGE SCALE GENOMIC DNA]</scope>
    <source>
        <strain evidence="3">CCUG 59778</strain>
    </source>
</reference>
<keyword evidence="1" id="KW-0472">Membrane</keyword>
<feature type="transmembrane region" description="Helical" evidence="1">
    <location>
        <begin position="31"/>
        <end position="53"/>
    </location>
</feature>
<comment type="caution">
    <text evidence="2">The sequence shown here is derived from an EMBL/GenBank/DDBJ whole genome shotgun (WGS) entry which is preliminary data.</text>
</comment>
<feature type="transmembrane region" description="Helical" evidence="1">
    <location>
        <begin position="128"/>
        <end position="150"/>
    </location>
</feature>
<evidence type="ECO:0000256" key="1">
    <source>
        <dbReference type="SAM" id="Phobius"/>
    </source>
</evidence>
<keyword evidence="1" id="KW-1133">Transmembrane helix</keyword>
<dbReference type="Proteomes" id="UP001595817">
    <property type="component" value="Unassembled WGS sequence"/>
</dbReference>
<proteinExistence type="predicted"/>
<name>A0ABV8X8Z5_9LACT</name>
<dbReference type="EMBL" id="JBHSEC010000019">
    <property type="protein sequence ID" value="MFC4410827.1"/>
    <property type="molecule type" value="Genomic_DNA"/>
</dbReference>
<gene>
    <name evidence="2" type="ORF">ACFOZY_10410</name>
</gene>
<sequence length="199" mass="22614">MMSDYKAAIISFFLPLVSALIGLFMPVYDELFLKITIGLYFISITLYIGMLIGYKKKRKKNAPRIINALNLLLFCLFFTFPLMKVWPENVFIPILLGIVFFICVWLATIDQRSKTPLVLSDNQDKKGIWTYVFYAIPVIVIFVGGGGNFIVVREMHLTFGEGLMSVYGSVLLYILGCWLGFFMSSLSYKGLVLNGRLVK</sequence>
<feature type="transmembrane region" description="Helical" evidence="1">
    <location>
        <begin position="65"/>
        <end position="83"/>
    </location>
</feature>